<dbReference type="PANTHER" id="PTHR32385">
    <property type="entry name" value="MANNOSYL PHOSPHORYLINOSITOL CERAMIDE SYNTHASE"/>
    <property type="match status" value="1"/>
</dbReference>
<keyword evidence="3" id="KW-1185">Reference proteome</keyword>
<dbReference type="EMBL" id="JALLPJ020001319">
    <property type="protein sequence ID" value="KAL3770014.1"/>
    <property type="molecule type" value="Genomic_DNA"/>
</dbReference>
<accession>A0ABD3N1K2</accession>
<reference evidence="2 3" key="1">
    <citation type="submission" date="2024-10" db="EMBL/GenBank/DDBJ databases">
        <title>Updated reference genomes for cyclostephanoid diatoms.</title>
        <authorList>
            <person name="Roberts W.R."/>
            <person name="Alverson A.J."/>
        </authorList>
    </citation>
    <scope>NUCLEOTIDE SEQUENCE [LARGE SCALE GENOMIC DNA]</scope>
    <source>
        <strain evidence="2 3">AJA010-31</strain>
    </source>
</reference>
<dbReference type="Proteomes" id="UP001530400">
    <property type="component" value="Unassembled WGS sequence"/>
</dbReference>
<dbReference type="GO" id="GO:0006673">
    <property type="term" value="P:inositol phosphoceramide metabolic process"/>
    <property type="evidence" value="ECO:0007669"/>
    <property type="project" value="UniProtKB-ARBA"/>
</dbReference>
<evidence type="ECO:0000256" key="1">
    <source>
        <dbReference type="ARBA" id="ARBA00022679"/>
    </source>
</evidence>
<sequence length="1243" mass="140615">MYKADICRSAYLYLYGGYYFDVDVLVLRPYVAPEPANFITIKGDGWPDNGFFQAFLAASKRHAVLRKSIDIMVEMLWGNNRYYLGPMSLMRAWLNVTDANDDDTHLLAEVNMDVHQSIQQYPKLNNLLSTSRDEMVQNVPKEFVNRCQFSSGACNVVVLDEKDETIYFYSRLIGTTWCGRQMECTESIDHISTKTKVASHTQQDVVDSLNGAGNTMKDHTVSQFSAGQANLSSNQLDSQSSSIAEDMFDKFEDALQDQHISITPQPPPQDTWLISSSESTQQQIDRIPKIINRIYFAKDGNYPEVVSDAIKQAHKTWFDNNPGYQVRYFNLIKARRYLHKHFHPVFLRAFDCIEAFAGKSDLFRMALLYREGGFHADWKTVCLEKNLLERISNDIDFFVTKGFFAALDYGRSCAANAFVGARSQHPIVASYLEYTLKNVQSSLYGAYVLMTTGPCVLGRAILAHEEAFGNDTVSWPIHLPGYIHWKGENSQAIVATKCPGCGEGQDWSEGNNYISLWKDQQYYCEDAASIFLVDTRQSNEEDYSSIYTTPALQLHPYLGWQPAVSSQDPSFFGNPPKVEDGWIPDVTMVRRMLMHGKDRDGNSFPPVLDAELCQNMNDVGDEEDDVNKMCLSQTSIKPSGPMNSTTVTIDPSNHFGVMGTSELITIRAPTLMCLVYTMSEAHSRISAMRETWAGGCDGFLAFSTESDPRLPTISLPHAGPEEYTNMWQKVRSIWKFVGTHFLDEFDWFLIGGDDLFVLPHNLKTYLASLAYKDRADPKSHEYFVGRRFNIGKKSLYFNSGGAGYALSQAALRKFLAHIDDAEHCSADKHTAEEDVEIASCLSYLGISVTDTRDAMGRERFHPFSPATHYQWKHGDPDFSWYEIYNKEWGIKTGKDCCAPDSISFHYIQNATMVRHLQALLYFCDNNRSQAMKLQLPLSSSTGHCKCVDCDEDEVCGGLWRANRYPGMLHGKAVHKKKLHLVVAHCSKGLNWLSEYIKDFNAISIHVLSKCQLNVEGAPANAIVKVLPNVGRNDHSFAHYISSILPEIAKQDDDSVVVFLKDSISEAIHQGGRFYQLDLESLVSLASSENGFACGLGITNHKMSAYHDKTVLSNYWMWRYIKGSRDYNHTGDSAPFHSTFSNLGDFYNSIQTSSDREPEVIQVCYGGFFASSTVRIFKQDMEVWKSLEKRLERGDNIQEGHYAERSWARLLATPLKPFQVEALQKYSDYIEKEDDSVQGPLMKK</sequence>
<dbReference type="Pfam" id="PF04488">
    <property type="entry name" value="Gly_transf_sug"/>
    <property type="match status" value="1"/>
</dbReference>
<proteinExistence type="predicted"/>
<comment type="caution">
    <text evidence="2">The sequence shown here is derived from an EMBL/GenBank/DDBJ whole genome shotgun (WGS) entry which is preliminary data.</text>
</comment>
<organism evidence="2 3">
    <name type="scientific">Cyclotella atomus</name>
    <dbReference type="NCBI Taxonomy" id="382360"/>
    <lineage>
        <taxon>Eukaryota</taxon>
        <taxon>Sar</taxon>
        <taxon>Stramenopiles</taxon>
        <taxon>Ochrophyta</taxon>
        <taxon>Bacillariophyta</taxon>
        <taxon>Coscinodiscophyceae</taxon>
        <taxon>Thalassiosirophycidae</taxon>
        <taxon>Stephanodiscales</taxon>
        <taxon>Stephanodiscaceae</taxon>
        <taxon>Cyclotella</taxon>
    </lineage>
</organism>
<dbReference type="GO" id="GO:0016020">
    <property type="term" value="C:membrane"/>
    <property type="evidence" value="ECO:0007669"/>
    <property type="project" value="GOC"/>
</dbReference>
<dbReference type="InterPro" id="IPR007577">
    <property type="entry name" value="GlycoTrfase_DXD_sugar-bd_CS"/>
</dbReference>
<keyword evidence="1" id="KW-0808">Transferase</keyword>
<name>A0ABD3N1K2_9STRA</name>
<dbReference type="PANTHER" id="PTHR32385:SF15">
    <property type="entry name" value="INOSITOL PHOSPHOCERAMIDE MANNOSYLTRANSFERASE 1"/>
    <property type="match status" value="1"/>
</dbReference>
<dbReference type="GO" id="GO:0016740">
    <property type="term" value="F:transferase activity"/>
    <property type="evidence" value="ECO:0007669"/>
    <property type="project" value="UniProtKB-KW"/>
</dbReference>
<dbReference type="Gene3D" id="3.90.550.20">
    <property type="match status" value="2"/>
</dbReference>
<evidence type="ECO:0000313" key="2">
    <source>
        <dbReference type="EMBL" id="KAL3770014.1"/>
    </source>
</evidence>
<dbReference type="AlphaFoldDB" id="A0ABD3N1K2"/>
<evidence type="ECO:0000313" key="3">
    <source>
        <dbReference type="Proteomes" id="UP001530400"/>
    </source>
</evidence>
<protein>
    <submittedName>
        <fullName evidence="2">Uncharacterized protein</fullName>
    </submittedName>
</protein>
<dbReference type="InterPro" id="IPR051706">
    <property type="entry name" value="Glycosyltransferase_domain"/>
</dbReference>
<dbReference type="GO" id="GO:0006688">
    <property type="term" value="P:glycosphingolipid biosynthetic process"/>
    <property type="evidence" value="ECO:0007669"/>
    <property type="project" value="UniProtKB-ARBA"/>
</dbReference>
<gene>
    <name evidence="2" type="ORF">ACHAWO_013390</name>
</gene>
<dbReference type="InterPro" id="IPR029044">
    <property type="entry name" value="Nucleotide-diphossugar_trans"/>
</dbReference>
<dbReference type="Gene3D" id="3.90.550.50">
    <property type="match status" value="1"/>
</dbReference>
<dbReference type="SUPFAM" id="SSF53448">
    <property type="entry name" value="Nucleotide-diphospho-sugar transferases"/>
    <property type="match status" value="2"/>
</dbReference>